<feature type="repeat" description="WD" evidence="3">
    <location>
        <begin position="1241"/>
        <end position="1282"/>
    </location>
</feature>
<feature type="repeat" description="WD" evidence="3">
    <location>
        <begin position="1661"/>
        <end position="1692"/>
    </location>
</feature>
<dbReference type="InterPro" id="IPR001680">
    <property type="entry name" value="WD40_rpt"/>
</dbReference>
<keyword evidence="5" id="KW-0472">Membrane</keyword>
<feature type="repeat" description="WD" evidence="3">
    <location>
        <begin position="1325"/>
        <end position="1357"/>
    </location>
</feature>
<dbReference type="Proteomes" id="UP000023152">
    <property type="component" value="Unassembled WGS sequence"/>
</dbReference>
<accession>X6M7R7</accession>
<evidence type="ECO:0000256" key="1">
    <source>
        <dbReference type="ARBA" id="ARBA00022574"/>
    </source>
</evidence>
<dbReference type="PROSITE" id="PS00678">
    <property type="entry name" value="WD_REPEATS_1"/>
    <property type="match status" value="9"/>
</dbReference>
<dbReference type="Pfam" id="PF00805">
    <property type="entry name" value="Pentapeptide"/>
    <property type="match status" value="1"/>
</dbReference>
<evidence type="ECO:0000259" key="6">
    <source>
        <dbReference type="Pfam" id="PF05729"/>
    </source>
</evidence>
<dbReference type="PROSITE" id="PS50082">
    <property type="entry name" value="WD_REPEATS_2"/>
    <property type="match status" value="16"/>
</dbReference>
<feature type="repeat" description="WD" evidence="3">
    <location>
        <begin position="1535"/>
        <end position="1576"/>
    </location>
</feature>
<dbReference type="Pfam" id="PF00400">
    <property type="entry name" value="WD40"/>
    <property type="match status" value="16"/>
</dbReference>
<evidence type="ECO:0000256" key="3">
    <source>
        <dbReference type="PROSITE-ProRule" id="PRU00221"/>
    </source>
</evidence>
<dbReference type="SUPFAM" id="SSF52540">
    <property type="entry name" value="P-loop containing nucleoside triphosphate hydrolases"/>
    <property type="match status" value="1"/>
</dbReference>
<dbReference type="InterPro" id="IPR020472">
    <property type="entry name" value="WD40_PAC1"/>
</dbReference>
<feature type="domain" description="NACHT" evidence="6">
    <location>
        <begin position="530"/>
        <end position="692"/>
    </location>
</feature>
<feature type="repeat" description="WD" evidence="3">
    <location>
        <begin position="1451"/>
        <end position="1492"/>
    </location>
</feature>
<keyword evidence="5" id="KW-0812">Transmembrane</keyword>
<feature type="repeat" description="WD" evidence="3">
    <location>
        <begin position="1577"/>
        <end position="1618"/>
    </location>
</feature>
<keyword evidence="2" id="KW-0677">Repeat</keyword>
<comment type="caution">
    <text evidence="7">The sequence shown here is derived from an EMBL/GenBank/DDBJ whole genome shotgun (WGS) entry which is preliminary data.</text>
</comment>
<dbReference type="Gene3D" id="2.130.10.10">
    <property type="entry name" value="YVTN repeat-like/Quinoprotein amine dehydrogenase"/>
    <property type="match status" value="6"/>
</dbReference>
<dbReference type="InterPro" id="IPR036322">
    <property type="entry name" value="WD40_repeat_dom_sf"/>
</dbReference>
<feature type="compositionally biased region" description="Basic and acidic residues" evidence="4">
    <location>
        <begin position="58"/>
        <end position="72"/>
    </location>
</feature>
<evidence type="ECO:0000313" key="8">
    <source>
        <dbReference type="Proteomes" id="UP000023152"/>
    </source>
</evidence>
<feature type="repeat" description="WD" evidence="3">
    <location>
        <begin position="1157"/>
        <end position="1198"/>
    </location>
</feature>
<dbReference type="EMBL" id="ASPP01024385">
    <property type="protein sequence ID" value="ETO09075.1"/>
    <property type="molecule type" value="Genomic_DNA"/>
</dbReference>
<dbReference type="InterPro" id="IPR007111">
    <property type="entry name" value="NACHT_NTPase"/>
</dbReference>
<feature type="repeat" description="WD" evidence="3">
    <location>
        <begin position="1115"/>
        <end position="1156"/>
    </location>
</feature>
<proteinExistence type="predicted"/>
<evidence type="ECO:0000256" key="5">
    <source>
        <dbReference type="SAM" id="Phobius"/>
    </source>
</evidence>
<keyword evidence="5" id="KW-1133">Transmembrane helix</keyword>
<feature type="region of interest" description="Disordered" evidence="4">
    <location>
        <begin position="46"/>
        <end position="72"/>
    </location>
</feature>
<name>X6M7R7_RETFI</name>
<dbReference type="InterPro" id="IPR027417">
    <property type="entry name" value="P-loop_NTPase"/>
</dbReference>
<feature type="repeat" description="WD" evidence="3">
    <location>
        <begin position="1367"/>
        <end position="1408"/>
    </location>
</feature>
<dbReference type="PROSITE" id="PS50294">
    <property type="entry name" value="WD_REPEATS_REGION"/>
    <property type="match status" value="15"/>
</dbReference>
<feature type="repeat" description="WD" evidence="3">
    <location>
        <begin position="1073"/>
        <end position="1114"/>
    </location>
</feature>
<dbReference type="PANTHER" id="PTHR19879">
    <property type="entry name" value="TRANSCRIPTION INITIATION FACTOR TFIID"/>
    <property type="match status" value="1"/>
</dbReference>
<dbReference type="InterPro" id="IPR019775">
    <property type="entry name" value="WD40_repeat_CS"/>
</dbReference>
<dbReference type="PRINTS" id="PR00320">
    <property type="entry name" value="GPROTEINBRPT"/>
</dbReference>
<feature type="repeat" description="WD" evidence="3">
    <location>
        <begin position="1493"/>
        <end position="1534"/>
    </location>
</feature>
<dbReference type="Gene3D" id="3.40.50.300">
    <property type="entry name" value="P-loop containing nucleotide triphosphate hydrolases"/>
    <property type="match status" value="1"/>
</dbReference>
<dbReference type="SMART" id="SM00320">
    <property type="entry name" value="WD40"/>
    <property type="match status" value="16"/>
</dbReference>
<dbReference type="Pfam" id="PF05729">
    <property type="entry name" value="NACHT"/>
    <property type="match status" value="1"/>
</dbReference>
<organism evidence="7 8">
    <name type="scientific">Reticulomyxa filosa</name>
    <dbReference type="NCBI Taxonomy" id="46433"/>
    <lineage>
        <taxon>Eukaryota</taxon>
        <taxon>Sar</taxon>
        <taxon>Rhizaria</taxon>
        <taxon>Retaria</taxon>
        <taxon>Foraminifera</taxon>
        <taxon>Monothalamids</taxon>
        <taxon>Reticulomyxidae</taxon>
        <taxon>Reticulomyxa</taxon>
    </lineage>
</organism>
<evidence type="ECO:0000256" key="4">
    <source>
        <dbReference type="SAM" id="MobiDB-lite"/>
    </source>
</evidence>
<evidence type="ECO:0000313" key="7">
    <source>
        <dbReference type="EMBL" id="ETO09075.1"/>
    </source>
</evidence>
<feature type="compositionally biased region" description="Basic residues" evidence="4">
    <location>
        <begin position="46"/>
        <end position="57"/>
    </location>
</feature>
<feature type="repeat" description="WD" evidence="3">
    <location>
        <begin position="1199"/>
        <end position="1240"/>
    </location>
</feature>
<feature type="repeat" description="WD" evidence="3">
    <location>
        <begin position="1409"/>
        <end position="1450"/>
    </location>
</feature>
<reference evidence="7 8" key="1">
    <citation type="journal article" date="2013" name="Curr. Biol.">
        <title>The Genome of the Foraminiferan Reticulomyxa filosa.</title>
        <authorList>
            <person name="Glockner G."/>
            <person name="Hulsmann N."/>
            <person name="Schleicher M."/>
            <person name="Noegel A.A."/>
            <person name="Eichinger L."/>
            <person name="Gallinger C."/>
            <person name="Pawlowski J."/>
            <person name="Sierra R."/>
            <person name="Euteneuer U."/>
            <person name="Pillet L."/>
            <person name="Moustafa A."/>
            <person name="Platzer M."/>
            <person name="Groth M."/>
            <person name="Szafranski K."/>
            <person name="Schliwa M."/>
        </authorList>
    </citation>
    <scope>NUCLEOTIDE SEQUENCE [LARGE SCALE GENOMIC DNA]</scope>
</reference>
<dbReference type="InterPro" id="IPR015943">
    <property type="entry name" value="WD40/YVTN_repeat-like_dom_sf"/>
</dbReference>
<dbReference type="OMA" id="QNITEMM"/>
<dbReference type="SUPFAM" id="SSF141571">
    <property type="entry name" value="Pentapeptide repeat-like"/>
    <property type="match status" value="1"/>
</dbReference>
<keyword evidence="1 3" id="KW-0853">WD repeat</keyword>
<feature type="repeat" description="WD" evidence="3">
    <location>
        <begin position="1283"/>
        <end position="1324"/>
    </location>
</feature>
<dbReference type="SUPFAM" id="SSF50978">
    <property type="entry name" value="WD40 repeat-like"/>
    <property type="match status" value="3"/>
</dbReference>
<dbReference type="PANTHER" id="PTHR19879:SF9">
    <property type="entry name" value="TRANSCRIPTION INITIATION FACTOR TFIID SUBUNIT 5"/>
    <property type="match status" value="1"/>
</dbReference>
<keyword evidence="8" id="KW-1185">Reference proteome</keyword>
<feature type="repeat" description="WD" evidence="3">
    <location>
        <begin position="1046"/>
        <end position="1072"/>
    </location>
</feature>
<dbReference type="InterPro" id="IPR001646">
    <property type="entry name" value="5peptide_repeat"/>
</dbReference>
<feature type="repeat" description="WD" evidence="3">
    <location>
        <begin position="1619"/>
        <end position="1660"/>
    </location>
</feature>
<sequence>MEGQTETKDDQVDNCISFGFLTIAIFPVIFAYDLVSYICKKKKSNRQSRNRKERRSRQKSDKLQKEEEKAEVGETKPGINLQGYCVNEDCLAAKAKLPVWVHIGFGSVSFTSDKTSYRCPDCGQSTVTSIKKVLFFNSEHSICANDGTVPVKENHYQCFYAIKAGLTYTLKAEKIRQHATSLEDLIGRSENAMVSNEIINLVAELQKYLITVVKPPKVKDKVRLLEKIQCDYKGDYNQVFDVGRFTILCDNATKLQTAVAVMKKAEKFNLIVSEDKDFFDRQSKTHHRFHNIKLFVPKHDVFVEMQATLKNFTTLEGYTVIENPKLSHLFYEHIRAWGPKNQGEEDLKQASDETLTKINDIICEWVDDKAIQKIANRYKSHLDIGILKPSQLFKKTELEINNSVSLNIAQFVYKQLCTFVPEKVKGKAIHVVLYEYYKKYIIGDKNPASCVDFALLLQESRKQEMEEDIAIAQALETYIPLQANNYPHVDGDDDEDQETYDCHQHVIEFLEEKEEEKKQSEQPSLQQRKLMIIQGKSGSGKSIFCRHLEESLWNNYVSDPKKNPIPVYISFAKSYNKKNEKDIILQALQGKHISKDIMDAIREKISFVFIMDGFDEIFDFYRKSDSHEQYFYDRFNLNQWNAKVIVTCRSKVLRDDDIKQVLIGANQTQNITEMMYLWPFTKLQMHSYIEKFAKMKSKYKKKNDENDWTPKKYEETLKNYSNLQKMVEEPFLLQLILTVLPSLVQQYGADANISKAQVYEVFNDHWIDIHIQNITSKLSELRIQSSINKIKSTFKQYCLDLGFEMFFQGTQVAVEPEFQPENNNEIWSKLDPITEEDETKKIKTTNEKAESSIAKTQDVWEKYFNGDSIAKYVLRRIGENKYQFLHKSCQEYYAAQKTIFEIISWKPSVVGVNNQQFQQQFEMHIQKLSINYKLLNEELGIIQFIAERVHDNSPIFVNLKSRLFRIIEASKNNGYVSIAAANAITILNSANVNMHYRNWNNIKIPHAILDRAFLEGTNFSNANLDNVRFYQSCLNNTNFTNASMNDGTKILSCSRDNSIRIWDTSSEAQIHLLKGHSDNVNIAQFSHDDSKVVSCSEDKTVRLWDALSGKQIQIWEEHSEPVAAVQFSPDNSKVVSCSEDKTIRIWDVSSGKQIHLLKEHTAAVNAVEFSPDGSKIVSCSDDKTIRIWDVSSGKQIQILEGHLEEVKGVRFISNGSKIISYSDDTTLRIWDLSLGQQSQILEGHSNAIQGIQISSDGLSIVSYSTDATLRIWDLLSGEQLQVLEGHSTVVRTAQFSTDGSRVVSGSSDRTIRIWDVSSGKQVQKLEGHSDGVYGVEFFPNDPKILSCSWDGTIRIWDSVLERKIHLSEGHSASVTGVQFSPDGSKVVSCALDEKLRLWDVRSGRQSKVLEGHTDGVNGAKFSFDGSKIVSFAIDFTIRIWDVSSGKQLQVLEGHSDTVNDIQFSPDCHKLVSCSSDNTIRIWDISSGEQLHLLDGHSCPVLRIQFSADASKLVSCSDDNTLRLWDVLSGKQLRIFKGHSIHVSAAQFSPDQSKIVSCSQDRTIRLWDVLSGKQLLLLKGHSGYISEVQFSPDGSKILSGSQDKTIRLWDSSSGQQIRLLSGHSDMIKRVQFTPDGSKIISYSTDKTIRLWDVSSGRQILTLEGHEGDINGIHLSPDGSKLVSCSEDSAIRLWGSENCKIIDVNATSLVKCIWQVRAQSLGLAMKSSIWKNVNVKRKKKLKHKTAFHKDIRLVKFFVFEKIIPKFSGIFFENTLRKTVTFSQTFSKISKRFKFLTIKKY</sequence>
<feature type="transmembrane region" description="Helical" evidence="5">
    <location>
        <begin position="16"/>
        <end position="39"/>
    </location>
</feature>
<evidence type="ECO:0000256" key="2">
    <source>
        <dbReference type="ARBA" id="ARBA00022737"/>
    </source>
</evidence>
<dbReference type="CDD" id="cd00200">
    <property type="entry name" value="WD40"/>
    <property type="match status" value="3"/>
</dbReference>
<protein>
    <submittedName>
        <fullName evidence="7">WD-40 repeat protein</fullName>
    </submittedName>
</protein>
<gene>
    <name evidence="7" type="ORF">RFI_28311</name>
</gene>